<dbReference type="PANTHER" id="PTHR22747">
    <property type="entry name" value="NUCLEOPLASMIN"/>
    <property type="match status" value="1"/>
</dbReference>
<reference evidence="6 7" key="1">
    <citation type="journal article" date="2017" name="Nat. Ecol. Evol.">
        <title>Scallop genome provides insights into evolution of bilaterian karyotype and development.</title>
        <authorList>
            <person name="Wang S."/>
            <person name="Zhang J."/>
            <person name="Jiao W."/>
            <person name="Li J."/>
            <person name="Xun X."/>
            <person name="Sun Y."/>
            <person name="Guo X."/>
            <person name="Huan P."/>
            <person name="Dong B."/>
            <person name="Zhang L."/>
            <person name="Hu X."/>
            <person name="Sun X."/>
            <person name="Wang J."/>
            <person name="Zhao C."/>
            <person name="Wang Y."/>
            <person name="Wang D."/>
            <person name="Huang X."/>
            <person name="Wang R."/>
            <person name="Lv J."/>
            <person name="Li Y."/>
            <person name="Zhang Z."/>
            <person name="Liu B."/>
            <person name="Lu W."/>
            <person name="Hui Y."/>
            <person name="Liang J."/>
            <person name="Zhou Z."/>
            <person name="Hou R."/>
            <person name="Li X."/>
            <person name="Liu Y."/>
            <person name="Li H."/>
            <person name="Ning X."/>
            <person name="Lin Y."/>
            <person name="Zhao L."/>
            <person name="Xing Q."/>
            <person name="Dou J."/>
            <person name="Li Y."/>
            <person name="Mao J."/>
            <person name="Guo H."/>
            <person name="Dou H."/>
            <person name="Li T."/>
            <person name="Mu C."/>
            <person name="Jiang W."/>
            <person name="Fu Q."/>
            <person name="Fu X."/>
            <person name="Miao Y."/>
            <person name="Liu J."/>
            <person name="Yu Q."/>
            <person name="Li R."/>
            <person name="Liao H."/>
            <person name="Li X."/>
            <person name="Kong Y."/>
            <person name="Jiang Z."/>
            <person name="Chourrout D."/>
            <person name="Li R."/>
            <person name="Bao Z."/>
        </authorList>
    </citation>
    <scope>NUCLEOTIDE SEQUENCE [LARGE SCALE GENOMIC DNA]</scope>
    <source>
        <strain evidence="6 7">PY_sf001</strain>
    </source>
</reference>
<dbReference type="AlphaFoldDB" id="A0A210QG75"/>
<dbReference type="Proteomes" id="UP000242188">
    <property type="component" value="Unassembled WGS sequence"/>
</dbReference>
<dbReference type="GO" id="GO:0003682">
    <property type="term" value="F:chromatin binding"/>
    <property type="evidence" value="ECO:0007669"/>
    <property type="project" value="TreeGrafter"/>
</dbReference>
<feature type="compositionally biased region" description="Acidic residues" evidence="4">
    <location>
        <begin position="130"/>
        <end position="143"/>
    </location>
</feature>
<feature type="compositionally biased region" description="Acidic residues" evidence="4">
    <location>
        <begin position="187"/>
        <end position="214"/>
    </location>
</feature>
<organism evidence="6 7">
    <name type="scientific">Mizuhopecten yessoensis</name>
    <name type="common">Japanese scallop</name>
    <name type="synonym">Patinopecten yessoensis</name>
    <dbReference type="NCBI Taxonomy" id="6573"/>
    <lineage>
        <taxon>Eukaryota</taxon>
        <taxon>Metazoa</taxon>
        <taxon>Spiralia</taxon>
        <taxon>Lophotrochozoa</taxon>
        <taxon>Mollusca</taxon>
        <taxon>Bivalvia</taxon>
        <taxon>Autobranchia</taxon>
        <taxon>Pteriomorphia</taxon>
        <taxon>Pectinida</taxon>
        <taxon>Pectinoidea</taxon>
        <taxon>Pectinidae</taxon>
        <taxon>Mizuhopecten</taxon>
    </lineage>
</organism>
<comment type="similarity">
    <text evidence="2">Belongs to the nucleoplasmin family.</text>
</comment>
<comment type="subcellular location">
    <subcellularLocation>
        <location evidence="1">Nucleus</location>
    </subcellularLocation>
</comment>
<evidence type="ECO:0000313" key="7">
    <source>
        <dbReference type="Proteomes" id="UP000242188"/>
    </source>
</evidence>
<dbReference type="InterPro" id="IPR004301">
    <property type="entry name" value="Nucleoplasmin"/>
</dbReference>
<feature type="compositionally biased region" description="Basic residues" evidence="4">
    <location>
        <begin position="150"/>
        <end position="166"/>
    </location>
</feature>
<evidence type="ECO:0000256" key="3">
    <source>
        <dbReference type="ARBA" id="ARBA00023242"/>
    </source>
</evidence>
<protein>
    <submittedName>
        <fullName evidence="6">Mitotic apparatus protein p62</fullName>
    </submittedName>
</protein>
<comment type="caution">
    <text evidence="6">The sequence shown here is derived from an EMBL/GenBank/DDBJ whole genome shotgun (WGS) entry which is preliminary data.</text>
</comment>
<dbReference type="Gene3D" id="2.60.120.340">
    <property type="entry name" value="Nucleoplasmin core domain"/>
    <property type="match status" value="1"/>
</dbReference>
<dbReference type="OrthoDB" id="6075101at2759"/>
<dbReference type="SUPFAM" id="SSF69203">
    <property type="entry name" value="Nucleoplasmin-like core domain"/>
    <property type="match status" value="1"/>
</dbReference>
<proteinExistence type="inferred from homology"/>
<keyword evidence="3" id="KW-0539">Nucleus</keyword>
<dbReference type="Pfam" id="PF03066">
    <property type="entry name" value="Nucleoplasmin"/>
    <property type="match status" value="1"/>
</dbReference>
<feature type="compositionally biased region" description="Basic residues" evidence="4">
    <location>
        <begin position="220"/>
        <end position="239"/>
    </location>
</feature>
<evidence type="ECO:0000256" key="2">
    <source>
        <dbReference type="ARBA" id="ARBA00010744"/>
    </source>
</evidence>
<dbReference type="GO" id="GO:0005654">
    <property type="term" value="C:nucleoplasm"/>
    <property type="evidence" value="ECO:0007669"/>
    <property type="project" value="TreeGrafter"/>
</dbReference>
<dbReference type="GO" id="GO:0005737">
    <property type="term" value="C:cytoplasm"/>
    <property type="evidence" value="ECO:0007669"/>
    <property type="project" value="TreeGrafter"/>
</dbReference>
<dbReference type="PANTHER" id="PTHR22747:SF18">
    <property type="entry name" value="GEO09167P1-RELATED"/>
    <property type="match status" value="1"/>
</dbReference>
<dbReference type="STRING" id="6573.A0A210QG75"/>
<feature type="domain" description="Nucleoplasmin core" evidence="5">
    <location>
        <begin position="12"/>
        <end position="117"/>
    </location>
</feature>
<accession>A0A210QG75</accession>
<feature type="region of interest" description="Disordered" evidence="4">
    <location>
        <begin position="119"/>
        <end position="255"/>
    </location>
</feature>
<evidence type="ECO:0000256" key="4">
    <source>
        <dbReference type="SAM" id="MobiDB-lite"/>
    </source>
</evidence>
<feature type="compositionally biased region" description="Basic and acidic residues" evidence="4">
    <location>
        <begin position="167"/>
        <end position="176"/>
    </location>
</feature>
<sequence length="255" mass="28805">MVFILNLACIPGCVLNKDNPKVTWTFEEEEEDTDFLIHTLFLKQAVLGQAALKDERNLVTVETKNFDNEQIKHPVVSLTLGTNDMCNLDLSFGHENPVVFELVEGAGPVHLTAQQLVEMPDEGNISQDESCTETEEDEEELLEEKEPAKTKKRKASSSKGPTKSKKGKMEVSKEFECIVLVKKLKEEDMEEDEEEDDEDEEEDEEEEEESEEESSPEKSSKKKKKAKETKANPRGKGKMTKASPVRGKAKKSRKV</sequence>
<evidence type="ECO:0000313" key="6">
    <source>
        <dbReference type="EMBL" id="OWF47746.1"/>
    </source>
</evidence>
<dbReference type="EMBL" id="NEDP02003777">
    <property type="protein sequence ID" value="OWF47746.1"/>
    <property type="molecule type" value="Genomic_DNA"/>
</dbReference>
<keyword evidence="7" id="KW-1185">Reference proteome</keyword>
<evidence type="ECO:0000256" key="1">
    <source>
        <dbReference type="ARBA" id="ARBA00004123"/>
    </source>
</evidence>
<dbReference type="GO" id="GO:0006338">
    <property type="term" value="P:chromatin remodeling"/>
    <property type="evidence" value="ECO:0007669"/>
    <property type="project" value="TreeGrafter"/>
</dbReference>
<name>A0A210QG75_MIZYE</name>
<gene>
    <name evidence="6" type="ORF">KP79_PYT17592</name>
</gene>
<evidence type="ECO:0000259" key="5">
    <source>
        <dbReference type="Pfam" id="PF03066"/>
    </source>
</evidence>
<dbReference type="GO" id="GO:0005730">
    <property type="term" value="C:nucleolus"/>
    <property type="evidence" value="ECO:0007669"/>
    <property type="project" value="TreeGrafter"/>
</dbReference>
<dbReference type="InterPro" id="IPR024057">
    <property type="entry name" value="Nucleoplasmin_core_dom"/>
</dbReference>
<dbReference type="InterPro" id="IPR036824">
    <property type="entry name" value="Nucleoplasmin_core_dom_sf"/>
</dbReference>
<dbReference type="GO" id="GO:0003723">
    <property type="term" value="F:RNA binding"/>
    <property type="evidence" value="ECO:0007669"/>
    <property type="project" value="TreeGrafter"/>
</dbReference>
<dbReference type="GO" id="GO:0042393">
    <property type="term" value="F:histone binding"/>
    <property type="evidence" value="ECO:0007669"/>
    <property type="project" value="TreeGrafter"/>
</dbReference>